<evidence type="ECO:0000313" key="3">
    <source>
        <dbReference type="EMBL" id="AJC71938.1"/>
    </source>
</evidence>
<dbReference type="EMBL" id="CP007140">
    <property type="protein sequence ID" value="AJC71938.1"/>
    <property type="molecule type" value="Genomic_DNA"/>
</dbReference>
<organism evidence="3 4">
    <name type="scientific">Thermococcus guaymasensis DSM 11113</name>
    <dbReference type="NCBI Taxonomy" id="1432656"/>
    <lineage>
        <taxon>Archaea</taxon>
        <taxon>Methanobacteriati</taxon>
        <taxon>Methanobacteriota</taxon>
        <taxon>Thermococci</taxon>
        <taxon>Thermococcales</taxon>
        <taxon>Thermococcaceae</taxon>
        <taxon>Thermococcus</taxon>
    </lineage>
</organism>
<dbReference type="PANTHER" id="PTHR33531:SF7">
    <property type="entry name" value="HYPOTHETICAL MEMBRANE PROTEIN, CONSERVED"/>
    <property type="match status" value="1"/>
</dbReference>
<gene>
    <name evidence="3" type="ORF">X802_07045</name>
</gene>
<keyword evidence="1" id="KW-0812">Transmembrane</keyword>
<keyword evidence="4" id="KW-1185">Reference proteome</keyword>
<feature type="transmembrane region" description="Helical" evidence="1">
    <location>
        <begin position="32"/>
        <end position="51"/>
    </location>
</feature>
<feature type="transmembrane region" description="Helical" evidence="1">
    <location>
        <begin position="125"/>
        <end position="144"/>
    </location>
</feature>
<dbReference type="GeneID" id="27135412"/>
<keyword evidence="1" id="KW-1133">Transmembrane helix</keyword>
<evidence type="ECO:0000313" key="4">
    <source>
        <dbReference type="Proteomes" id="UP000062043"/>
    </source>
</evidence>
<sequence>MVHPIPVLNFLSRLVLFGAVAWKTYKTRDKGWALLAGAFFINVFDVESYILTPLGIEIPQPAYDIASKIPSFYIALLVLWGTIHLKYEKTNFNHVVYFAILLVASYVWLFLLAMDFFGDNFMAKALFPSWLFGGSLMYLSYVLWHYVVSNRLLDRLFPAGLFIVGVLNLTYPFGRPIEWYSNVAFFLAALGRLLAAIGAFVFVFYPLPEPMGDLKSVRSVPGAYIARDRKEVQRVLPNLFKNDLIAVTRQSIDEIRRDFTPASVVFWITKVQEGKVSDAPTVIAVPPTRLGILQDLIIKEIERGYRTVYIDAFEYLVMETGFQAAFKFLLTVKDFVVSKNGTVVVIVAPEALKEQEWRNMLREFTPLKDLKEQRTMKSE</sequence>
<feature type="transmembrane region" description="Helical" evidence="1">
    <location>
        <begin position="156"/>
        <end position="173"/>
    </location>
</feature>
<dbReference type="PANTHER" id="PTHR33531">
    <property type="entry name" value="RUBRERYTHRIN SUBFAMILY"/>
    <property type="match status" value="1"/>
</dbReference>
<feature type="transmembrane region" description="Helical" evidence="1">
    <location>
        <begin position="95"/>
        <end position="113"/>
    </location>
</feature>
<feature type="domain" description="DUF835" evidence="2">
    <location>
        <begin position="228"/>
        <end position="364"/>
    </location>
</feature>
<protein>
    <recommendedName>
        <fullName evidence="2">DUF835 domain-containing protein</fullName>
    </recommendedName>
</protein>
<accession>A0A0X1KKZ7</accession>
<dbReference type="KEGG" id="tgy:X802_07045"/>
<keyword evidence="1" id="KW-0472">Membrane</keyword>
<dbReference type="Proteomes" id="UP000062043">
    <property type="component" value="Chromosome"/>
</dbReference>
<feature type="transmembrane region" description="Helical" evidence="1">
    <location>
        <begin position="63"/>
        <end position="83"/>
    </location>
</feature>
<proteinExistence type="predicted"/>
<dbReference type="InterPro" id="IPR008553">
    <property type="entry name" value="DUF835"/>
</dbReference>
<feature type="transmembrane region" description="Helical" evidence="1">
    <location>
        <begin position="6"/>
        <end position="25"/>
    </location>
</feature>
<dbReference type="RefSeq" id="WP_062372112.1">
    <property type="nucleotide sequence ID" value="NZ_CP007140.1"/>
</dbReference>
<dbReference type="PATRIC" id="fig|1432656.3.peg.1366"/>
<evidence type="ECO:0000256" key="1">
    <source>
        <dbReference type="SAM" id="Phobius"/>
    </source>
</evidence>
<dbReference type="STRING" id="1432656.X802_07045"/>
<dbReference type="OrthoDB" id="85946at2157"/>
<feature type="transmembrane region" description="Helical" evidence="1">
    <location>
        <begin position="179"/>
        <end position="205"/>
    </location>
</feature>
<dbReference type="Pfam" id="PF05763">
    <property type="entry name" value="DUF835"/>
    <property type="match status" value="1"/>
</dbReference>
<dbReference type="AlphaFoldDB" id="A0A0X1KKZ7"/>
<evidence type="ECO:0000259" key="2">
    <source>
        <dbReference type="Pfam" id="PF05763"/>
    </source>
</evidence>
<name>A0A0X1KKZ7_9EURY</name>
<reference evidence="3 4" key="1">
    <citation type="submission" date="2014-01" db="EMBL/GenBank/DDBJ databases">
        <title>Genome sequencing of Thermococcus guaymasensis.</title>
        <authorList>
            <person name="Zhang X."/>
            <person name="Alvare G."/>
            <person name="Fristensky B."/>
            <person name="Chen L."/>
            <person name="Suen T."/>
            <person name="Chen Q."/>
            <person name="Ma K."/>
        </authorList>
    </citation>
    <scope>NUCLEOTIDE SEQUENCE [LARGE SCALE GENOMIC DNA]</scope>
    <source>
        <strain evidence="3 4">DSM 11113</strain>
    </source>
</reference>